<evidence type="ECO:0008006" key="3">
    <source>
        <dbReference type="Google" id="ProtNLM"/>
    </source>
</evidence>
<organism evidence="1 2">
    <name type="scientific">Cryomyces minteri</name>
    <dbReference type="NCBI Taxonomy" id="331657"/>
    <lineage>
        <taxon>Eukaryota</taxon>
        <taxon>Fungi</taxon>
        <taxon>Dikarya</taxon>
        <taxon>Ascomycota</taxon>
        <taxon>Pezizomycotina</taxon>
        <taxon>Dothideomycetes</taxon>
        <taxon>Dothideomycetes incertae sedis</taxon>
        <taxon>Cryomyces</taxon>
    </lineage>
</organism>
<dbReference type="EMBL" id="NAJN01001284">
    <property type="protein sequence ID" value="TKA64310.1"/>
    <property type="molecule type" value="Genomic_DNA"/>
</dbReference>
<keyword evidence="2" id="KW-1185">Reference proteome</keyword>
<proteinExistence type="predicted"/>
<protein>
    <recommendedName>
        <fullName evidence="3">Serine aminopeptidase S33 domain-containing protein</fullName>
    </recommendedName>
</protein>
<evidence type="ECO:0000313" key="2">
    <source>
        <dbReference type="Proteomes" id="UP000308768"/>
    </source>
</evidence>
<dbReference type="InterPro" id="IPR029058">
    <property type="entry name" value="AB_hydrolase_fold"/>
</dbReference>
<dbReference type="OrthoDB" id="408373at2759"/>
<gene>
    <name evidence="1" type="ORF">B0A49_07094</name>
</gene>
<sequence>MERCIRIITSTDLTSESEKVSDESAIPLIVLHGDSDQGMPLEASTDIIKKIMPRTQVKIYKKAGHGLYLTHAGQVLQDLLKFVSEL</sequence>
<dbReference type="Gene3D" id="3.40.50.1820">
    <property type="entry name" value="alpha/beta hydrolase"/>
    <property type="match status" value="1"/>
</dbReference>
<dbReference type="AlphaFoldDB" id="A0A4U0WMC3"/>
<name>A0A4U0WMC3_9PEZI</name>
<accession>A0A4U0WMC3</accession>
<dbReference type="SUPFAM" id="SSF53474">
    <property type="entry name" value="alpha/beta-Hydrolases"/>
    <property type="match status" value="1"/>
</dbReference>
<dbReference type="Proteomes" id="UP000308768">
    <property type="component" value="Unassembled WGS sequence"/>
</dbReference>
<evidence type="ECO:0000313" key="1">
    <source>
        <dbReference type="EMBL" id="TKA64310.1"/>
    </source>
</evidence>
<comment type="caution">
    <text evidence="1">The sequence shown here is derived from an EMBL/GenBank/DDBJ whole genome shotgun (WGS) entry which is preliminary data.</text>
</comment>
<reference evidence="1 2" key="1">
    <citation type="submission" date="2017-03" db="EMBL/GenBank/DDBJ databases">
        <title>Genomes of endolithic fungi from Antarctica.</title>
        <authorList>
            <person name="Coleine C."/>
            <person name="Masonjones S."/>
            <person name="Stajich J.E."/>
        </authorList>
    </citation>
    <scope>NUCLEOTIDE SEQUENCE [LARGE SCALE GENOMIC DNA]</scope>
    <source>
        <strain evidence="1 2">CCFEE 5187</strain>
    </source>
</reference>